<keyword evidence="3 7" id="KW-0812">Transmembrane</keyword>
<evidence type="ECO:0000256" key="6">
    <source>
        <dbReference type="ARBA" id="ARBA00023136"/>
    </source>
</evidence>
<dbReference type="EMBL" id="JBBPBM010000010">
    <property type="protein sequence ID" value="KAK8566036.1"/>
    <property type="molecule type" value="Genomic_DNA"/>
</dbReference>
<reference evidence="10 11" key="1">
    <citation type="journal article" date="2024" name="G3 (Bethesda)">
        <title>Genome assembly of Hibiscus sabdariffa L. provides insights into metabolisms of medicinal natural products.</title>
        <authorList>
            <person name="Kim T."/>
        </authorList>
    </citation>
    <scope>NUCLEOTIDE SEQUENCE [LARGE SCALE GENOMIC DNA]</scope>
    <source>
        <strain evidence="10">TK-2024</strain>
        <tissue evidence="10">Old leaves</tissue>
    </source>
</reference>
<keyword evidence="11" id="KW-1185">Reference proteome</keyword>
<dbReference type="Proteomes" id="UP001472677">
    <property type="component" value="Unassembled WGS sequence"/>
</dbReference>
<evidence type="ECO:0000313" key="10">
    <source>
        <dbReference type="EMBL" id="KAK8566036.1"/>
    </source>
</evidence>
<comment type="similarity">
    <text evidence="2">Belongs to the PC-esterase family. TBL subfamily.</text>
</comment>
<evidence type="ECO:0000256" key="2">
    <source>
        <dbReference type="ARBA" id="ARBA00007727"/>
    </source>
</evidence>
<gene>
    <name evidence="10" type="ORF">V6N12_059578</name>
</gene>
<dbReference type="Pfam" id="PF14416">
    <property type="entry name" value="PMR5N"/>
    <property type="match status" value="1"/>
</dbReference>
<dbReference type="Pfam" id="PF13839">
    <property type="entry name" value="PC-Esterase"/>
    <property type="match status" value="1"/>
</dbReference>
<sequence>MPKHRKLPPFFLSALLITTIFTLFILYSPNPLNPISKRDLHQTLALLHPPNSSFHGDDDDDILSCDLFKGEWMPDPQGSLYTNSSCSTIPTSKNCFRHGRKDKEFLNWRWKPHDCVLPRFDPQIFLEFVRGKKLAFIGDSVARNHMESLLCLLSKKARLIVTKIPKTGIGYVHGEERVINGSSSGVFDLHLHKVDEKWSKDLPAILYHHLGRTLVFPNNLCVYCDTPNVTDFGVGVALGMAFRSALNHINRCENCRVRVTLVRTISPAHFEDGTWDSGGRCNRTRPLSEIEINLTSDEWGVRSLQMEEIEKANVHGRKKGKKFATLDVTRAMLMRPDGHPGEFWGNKWMKGYNDCVHWCMLGPIDVWNDFLTAVLRTEA</sequence>
<dbReference type="PANTHER" id="PTHR32285">
    <property type="entry name" value="PROTEIN TRICHOME BIREFRINGENCE-LIKE 9-RELATED"/>
    <property type="match status" value="1"/>
</dbReference>
<keyword evidence="4" id="KW-0735">Signal-anchor</keyword>
<dbReference type="InterPro" id="IPR025846">
    <property type="entry name" value="TBL_N"/>
</dbReference>
<organism evidence="10 11">
    <name type="scientific">Hibiscus sabdariffa</name>
    <name type="common">roselle</name>
    <dbReference type="NCBI Taxonomy" id="183260"/>
    <lineage>
        <taxon>Eukaryota</taxon>
        <taxon>Viridiplantae</taxon>
        <taxon>Streptophyta</taxon>
        <taxon>Embryophyta</taxon>
        <taxon>Tracheophyta</taxon>
        <taxon>Spermatophyta</taxon>
        <taxon>Magnoliopsida</taxon>
        <taxon>eudicotyledons</taxon>
        <taxon>Gunneridae</taxon>
        <taxon>Pentapetalae</taxon>
        <taxon>rosids</taxon>
        <taxon>malvids</taxon>
        <taxon>Malvales</taxon>
        <taxon>Malvaceae</taxon>
        <taxon>Malvoideae</taxon>
        <taxon>Hibiscus</taxon>
    </lineage>
</organism>
<comment type="subcellular location">
    <subcellularLocation>
        <location evidence="1">Membrane</location>
        <topology evidence="1">Single-pass membrane protein</topology>
    </subcellularLocation>
</comment>
<evidence type="ECO:0000259" key="9">
    <source>
        <dbReference type="Pfam" id="PF14416"/>
    </source>
</evidence>
<dbReference type="PANTHER" id="PTHR32285:SF28">
    <property type="entry name" value="XYLOGLUCAN O-ACETYLTRANSFERASE 2"/>
    <property type="match status" value="1"/>
</dbReference>
<protein>
    <recommendedName>
        <fullName evidence="12">Trichome birefringence-like N-terminal domain-containing protein</fullName>
    </recommendedName>
</protein>
<dbReference type="InterPro" id="IPR029962">
    <property type="entry name" value="TBL"/>
</dbReference>
<evidence type="ECO:0000256" key="4">
    <source>
        <dbReference type="ARBA" id="ARBA00022968"/>
    </source>
</evidence>
<evidence type="ECO:0000259" key="8">
    <source>
        <dbReference type="Pfam" id="PF13839"/>
    </source>
</evidence>
<evidence type="ECO:0000256" key="5">
    <source>
        <dbReference type="ARBA" id="ARBA00022989"/>
    </source>
</evidence>
<evidence type="ECO:0000256" key="3">
    <source>
        <dbReference type="ARBA" id="ARBA00022692"/>
    </source>
</evidence>
<feature type="transmembrane region" description="Helical" evidence="7">
    <location>
        <begin position="7"/>
        <end position="27"/>
    </location>
</feature>
<feature type="domain" description="Trichome birefringence-like C-terminal" evidence="8">
    <location>
        <begin position="117"/>
        <end position="373"/>
    </location>
</feature>
<feature type="domain" description="Trichome birefringence-like N-terminal" evidence="9">
    <location>
        <begin position="64"/>
        <end position="115"/>
    </location>
</feature>
<evidence type="ECO:0000313" key="11">
    <source>
        <dbReference type="Proteomes" id="UP001472677"/>
    </source>
</evidence>
<dbReference type="InterPro" id="IPR026057">
    <property type="entry name" value="TBL_C"/>
</dbReference>
<comment type="caution">
    <text evidence="10">The sequence shown here is derived from an EMBL/GenBank/DDBJ whole genome shotgun (WGS) entry which is preliminary data.</text>
</comment>
<keyword evidence="5 7" id="KW-1133">Transmembrane helix</keyword>
<keyword evidence="6 7" id="KW-0472">Membrane</keyword>
<accession>A0ABR2EVH2</accession>
<proteinExistence type="inferred from homology"/>
<evidence type="ECO:0008006" key="12">
    <source>
        <dbReference type="Google" id="ProtNLM"/>
    </source>
</evidence>
<name>A0ABR2EVH2_9ROSI</name>
<evidence type="ECO:0000256" key="1">
    <source>
        <dbReference type="ARBA" id="ARBA00004167"/>
    </source>
</evidence>
<evidence type="ECO:0000256" key="7">
    <source>
        <dbReference type="SAM" id="Phobius"/>
    </source>
</evidence>